<accession>A0A3B0XQZ4</accession>
<dbReference type="InterPro" id="IPR017740">
    <property type="entry name" value="TssA-like"/>
</dbReference>
<evidence type="ECO:0000259" key="1">
    <source>
        <dbReference type="Pfam" id="PF06812"/>
    </source>
</evidence>
<dbReference type="InterPro" id="IPR010657">
    <property type="entry name" value="ImpA_N"/>
</dbReference>
<dbReference type="NCBIfam" id="TIGR03363">
    <property type="entry name" value="VI_chp_8"/>
    <property type="match status" value="1"/>
</dbReference>
<reference evidence="2" key="1">
    <citation type="submission" date="2018-06" db="EMBL/GenBank/DDBJ databases">
        <authorList>
            <person name="Zhirakovskaya E."/>
        </authorList>
    </citation>
    <scope>NUCLEOTIDE SEQUENCE</scope>
</reference>
<name>A0A3B0XQZ4_9ZZZZ</name>
<dbReference type="Pfam" id="PF06812">
    <property type="entry name" value="ImpA_N"/>
    <property type="match status" value="1"/>
</dbReference>
<dbReference type="EMBL" id="UOFG01000048">
    <property type="protein sequence ID" value="VAW58776.1"/>
    <property type="molecule type" value="Genomic_DNA"/>
</dbReference>
<dbReference type="PANTHER" id="PTHR37951">
    <property type="entry name" value="CYTOPLASMIC PROTEIN-RELATED"/>
    <property type="match status" value="1"/>
</dbReference>
<protein>
    <submittedName>
        <fullName evidence="2">Uncharacterized protein ImpA</fullName>
    </submittedName>
</protein>
<organism evidence="2">
    <name type="scientific">hydrothermal vent metagenome</name>
    <dbReference type="NCBI Taxonomy" id="652676"/>
    <lineage>
        <taxon>unclassified sequences</taxon>
        <taxon>metagenomes</taxon>
        <taxon>ecological metagenomes</taxon>
    </lineage>
</organism>
<sequence>MAANEGLDHTRDILNLETLLQPISEENPVGDDIREDPSPTSPYYTIKDARNSARAAERSNMFDGDSSEADEHWRKVENLAPGILKNNAKDLEIASWLTEALIRRKGFTGLRDGFRLIHGLIESYWDVLYPLPDEYGVETRISSLTGLNGEGYDGVLITPIRNAAITDKNAKPGPFSFWQYQQGVENDNIEDKDTQAAKIAKIGFSLEDFDKAVQGSSVDFFVHVRDDIRESISTFRKTGNILDEYCGVENSPPTSNIINILEECLGAVLHTGKGKFPVEIVEAPETLTDNNASDALQTADATPTQTTGPIRSREEAFRKISEIAEFLRKTEPHSPISYILERAVLWGEMSLEELMMELITDNGHREAYGALTGIRTSSDDN</sequence>
<evidence type="ECO:0000313" key="2">
    <source>
        <dbReference type="EMBL" id="VAW58776.1"/>
    </source>
</evidence>
<dbReference type="AlphaFoldDB" id="A0A3B0XQZ4"/>
<gene>
    <name evidence="2" type="ORF">MNBD_GAMMA11-1077</name>
</gene>
<proteinExistence type="predicted"/>
<feature type="domain" description="ImpA N-terminal" evidence="1">
    <location>
        <begin position="20"/>
        <end position="148"/>
    </location>
</feature>
<dbReference type="PANTHER" id="PTHR37951:SF1">
    <property type="entry name" value="TYPE VI SECRETION SYSTEM COMPONENT TSSA1"/>
    <property type="match status" value="1"/>
</dbReference>